<evidence type="ECO:0000313" key="3">
    <source>
        <dbReference type="EMBL" id="WEK36747.1"/>
    </source>
</evidence>
<dbReference type="SUPFAM" id="SSF53474">
    <property type="entry name" value="alpha/beta-Hydrolases"/>
    <property type="match status" value="1"/>
</dbReference>
<name>A0AAJ5WUA7_9BACT</name>
<evidence type="ECO:0000259" key="2">
    <source>
        <dbReference type="Pfam" id="PF00561"/>
    </source>
</evidence>
<sequence>MQSANLIFRHSTIHYSYGGNGQELLLCLHGYGESAHTFHFLQPHLQDRYQLVAIDLPFHGHTVWNEQAPLTVADLFILIEAIFKELGHAGKPFTLLGFSMGGRIALGLTEYAPATVKKLVLLAPDGLKVNFWYWLATQTRIGSRLFYYTMKHPGWFFSIMTLAHRFGWVNPSALKFARHYIQDQDRRMELYQRWMAFRKIRPQLGRIKSLVRQHQLPVRLLYGGFDRIIVSSRGALFRKHIEEHCSITIIKAGHQVLQDKYAAEIIGLL</sequence>
<dbReference type="InterPro" id="IPR029058">
    <property type="entry name" value="AB_hydrolase_fold"/>
</dbReference>
<dbReference type="PANTHER" id="PTHR43798">
    <property type="entry name" value="MONOACYLGLYCEROL LIPASE"/>
    <property type="match status" value="1"/>
</dbReference>
<dbReference type="GO" id="GO:0016787">
    <property type="term" value="F:hydrolase activity"/>
    <property type="evidence" value="ECO:0007669"/>
    <property type="project" value="UniProtKB-KW"/>
</dbReference>
<evidence type="ECO:0000313" key="4">
    <source>
        <dbReference type="Proteomes" id="UP001220610"/>
    </source>
</evidence>
<dbReference type="InterPro" id="IPR050266">
    <property type="entry name" value="AB_hydrolase_sf"/>
</dbReference>
<dbReference type="EMBL" id="CP119311">
    <property type="protein sequence ID" value="WEK36747.1"/>
    <property type="molecule type" value="Genomic_DNA"/>
</dbReference>
<keyword evidence="1 3" id="KW-0378">Hydrolase</keyword>
<dbReference type="AlphaFoldDB" id="A0AAJ5WUA7"/>
<gene>
    <name evidence="3" type="ORF">P0Y53_04465</name>
</gene>
<accession>A0AAJ5WUA7</accession>
<evidence type="ECO:0000256" key="1">
    <source>
        <dbReference type="ARBA" id="ARBA00022801"/>
    </source>
</evidence>
<organism evidence="3 4">
    <name type="scientific">Candidatus Pseudobacter hemicellulosilyticus</name>
    <dbReference type="NCBI Taxonomy" id="3121375"/>
    <lineage>
        <taxon>Bacteria</taxon>
        <taxon>Pseudomonadati</taxon>
        <taxon>Bacteroidota</taxon>
        <taxon>Chitinophagia</taxon>
        <taxon>Chitinophagales</taxon>
        <taxon>Chitinophagaceae</taxon>
        <taxon>Pseudobacter</taxon>
    </lineage>
</organism>
<dbReference type="Gene3D" id="3.40.50.1820">
    <property type="entry name" value="alpha/beta hydrolase"/>
    <property type="match status" value="1"/>
</dbReference>
<dbReference type="GO" id="GO:0016020">
    <property type="term" value="C:membrane"/>
    <property type="evidence" value="ECO:0007669"/>
    <property type="project" value="TreeGrafter"/>
</dbReference>
<dbReference type="InterPro" id="IPR000073">
    <property type="entry name" value="AB_hydrolase_1"/>
</dbReference>
<dbReference type="Pfam" id="PF00561">
    <property type="entry name" value="Abhydrolase_1"/>
    <property type="match status" value="1"/>
</dbReference>
<feature type="domain" description="AB hydrolase-1" evidence="2">
    <location>
        <begin position="24"/>
        <end position="256"/>
    </location>
</feature>
<dbReference type="PRINTS" id="PR00111">
    <property type="entry name" value="ABHYDROLASE"/>
</dbReference>
<protein>
    <submittedName>
        <fullName evidence="3">Alpha/beta hydrolase</fullName>
    </submittedName>
</protein>
<dbReference type="Proteomes" id="UP001220610">
    <property type="component" value="Chromosome"/>
</dbReference>
<reference evidence="3" key="1">
    <citation type="submission" date="2023-03" db="EMBL/GenBank/DDBJ databases">
        <title>Andean soil-derived lignocellulolytic bacterial consortium as a source of novel taxa and putative plastic-active enzymes.</title>
        <authorList>
            <person name="Diaz-Garcia L."/>
            <person name="Chuvochina M."/>
            <person name="Feuerriegel G."/>
            <person name="Bunk B."/>
            <person name="Sproer C."/>
            <person name="Streit W.R."/>
            <person name="Rodriguez L.M."/>
            <person name="Overmann J."/>
            <person name="Jimenez D.J."/>
        </authorList>
    </citation>
    <scope>NUCLEOTIDE SEQUENCE</scope>
    <source>
        <strain evidence="3">MAG 7</strain>
    </source>
</reference>
<dbReference type="PANTHER" id="PTHR43798:SF31">
    <property type="entry name" value="AB HYDROLASE SUPERFAMILY PROTEIN YCLE"/>
    <property type="match status" value="1"/>
</dbReference>
<proteinExistence type="predicted"/>